<keyword evidence="2" id="KW-0175">Coiled coil</keyword>
<dbReference type="GO" id="GO:0008168">
    <property type="term" value="F:methyltransferase activity"/>
    <property type="evidence" value="ECO:0007669"/>
    <property type="project" value="UniProtKB-KW"/>
</dbReference>
<gene>
    <name evidence="3" type="ORF">MOOR_24510</name>
</gene>
<comment type="caution">
    <text evidence="3">The sequence shown here is derived from an EMBL/GenBank/DDBJ whole genome shotgun (WGS) entry which is preliminary data.</text>
</comment>
<dbReference type="InterPro" id="IPR029063">
    <property type="entry name" value="SAM-dependent_MTases_sf"/>
</dbReference>
<dbReference type="AlphaFoldDB" id="A0A1J5JEJ8"/>
<sequence length="455" mass="51636">MGEDPIIQAIKRDIEELLAAKRAADPGLFAAANSGVNNQGILEEFRWALEQAAGLATVDINRVPVRSMRPVWGPIITLFKRAIRKSTYWLYQPLFQQITAYNKAVVDFLNKVALRMEKVATHTPLEEKLEALLAQLSLKIEAVEKAFEQWEAKLKESLSAVASDKADLQREVVEAKQRVQDALIELTSLRRLVEDYRAEAAFMRAKLALALQYQRTGKWPVARKEGPEETLRSLQDLEDTTWFYHAFEQQFRGSEELIKERQRAYISEVRKAYETCGGYVLDLGAGRGEFLELCREADISAKGVDLNEAVVFRCREKGLEVERADAIAYLQSLPDESLCAVTAYQLVEHLTPQELWRLVQTVLVKLRPGGVVILETVNPHSLAALQNFYLDLTHQRPIPAPTLRFLLEAAGFRRVDVRFSSPVPEDLRLKGDDPSIVRLNELLFGFQDYAVVGWR</sequence>
<feature type="coiled-coil region" evidence="2">
    <location>
        <begin position="126"/>
        <end position="206"/>
    </location>
</feature>
<evidence type="ECO:0000256" key="2">
    <source>
        <dbReference type="SAM" id="Coils"/>
    </source>
</evidence>
<protein>
    <submittedName>
        <fullName evidence="3">Putative S-adenosylmethionine-dependent methyltransferase</fullName>
        <ecNumber evidence="3">2.1.1.-</ecNumber>
    </submittedName>
</protein>
<keyword evidence="3" id="KW-0489">Methyltransferase</keyword>
<dbReference type="EC" id="2.1.1.-" evidence="3"/>
<dbReference type="Gene3D" id="3.40.50.150">
    <property type="entry name" value="Vaccinia Virus protein VP39"/>
    <property type="match status" value="1"/>
</dbReference>
<dbReference type="PANTHER" id="PTHR43861:SF3">
    <property type="entry name" value="PUTATIVE (AFU_ORTHOLOGUE AFUA_2G14390)-RELATED"/>
    <property type="match status" value="1"/>
</dbReference>
<proteinExistence type="predicted"/>
<dbReference type="CDD" id="cd02440">
    <property type="entry name" value="AdoMet_MTases"/>
    <property type="match status" value="1"/>
</dbReference>
<dbReference type="EMBL" id="MIHH01000020">
    <property type="protein sequence ID" value="OIQ07950.1"/>
    <property type="molecule type" value="Genomic_DNA"/>
</dbReference>
<evidence type="ECO:0000256" key="1">
    <source>
        <dbReference type="ARBA" id="ARBA00022679"/>
    </source>
</evidence>
<reference evidence="3 4" key="1">
    <citation type="submission" date="2016-08" db="EMBL/GenBank/DDBJ databases">
        <title>Genome-based comparison of Moorella thermoacetic strains.</title>
        <authorList>
            <person name="Poehlein A."/>
            <person name="Bengelsdorf F.R."/>
            <person name="Esser C."/>
            <person name="Duerre P."/>
            <person name="Daniel R."/>
        </authorList>
    </citation>
    <scope>NUCLEOTIDE SEQUENCE [LARGE SCALE GENOMIC DNA]</scope>
    <source>
        <strain evidence="3 4">DSM 11768</strain>
    </source>
</reference>
<accession>A0A1J5JEJ8</accession>
<dbReference type="PANTHER" id="PTHR43861">
    <property type="entry name" value="TRANS-ACONITATE 2-METHYLTRANSFERASE-RELATED"/>
    <property type="match status" value="1"/>
</dbReference>
<dbReference type="SUPFAM" id="SSF53335">
    <property type="entry name" value="S-adenosyl-L-methionine-dependent methyltransferases"/>
    <property type="match status" value="1"/>
</dbReference>
<keyword evidence="1 3" id="KW-0808">Transferase</keyword>
<organism evidence="3 4">
    <name type="scientific">Neomoorella thermoacetica</name>
    <name type="common">Clostridium thermoaceticum</name>
    <dbReference type="NCBI Taxonomy" id="1525"/>
    <lineage>
        <taxon>Bacteria</taxon>
        <taxon>Bacillati</taxon>
        <taxon>Bacillota</taxon>
        <taxon>Clostridia</taxon>
        <taxon>Neomoorellales</taxon>
        <taxon>Neomoorellaceae</taxon>
        <taxon>Neomoorella</taxon>
    </lineage>
</organism>
<name>A0A1J5JEJ8_NEOTH</name>
<evidence type="ECO:0000313" key="4">
    <source>
        <dbReference type="Proteomes" id="UP000182743"/>
    </source>
</evidence>
<dbReference type="Proteomes" id="UP000182743">
    <property type="component" value="Unassembled WGS sequence"/>
</dbReference>
<dbReference type="Pfam" id="PF13489">
    <property type="entry name" value="Methyltransf_23"/>
    <property type="match status" value="1"/>
</dbReference>
<dbReference type="RefSeq" id="WP_081358747.1">
    <property type="nucleotide sequence ID" value="NZ_MIHH01000020.1"/>
</dbReference>
<evidence type="ECO:0000313" key="3">
    <source>
        <dbReference type="EMBL" id="OIQ07950.1"/>
    </source>
</evidence>
<dbReference type="GO" id="GO:0032259">
    <property type="term" value="P:methylation"/>
    <property type="evidence" value="ECO:0007669"/>
    <property type="project" value="UniProtKB-KW"/>
</dbReference>